<dbReference type="OrthoDB" id="5086884at2759"/>
<gene>
    <name evidence="7" type="ORF">ASPSYDRAFT_193384</name>
</gene>
<keyword evidence="2 5" id="KW-0812">Transmembrane</keyword>
<dbReference type="Gene3D" id="1.20.1250.20">
    <property type="entry name" value="MFS general substrate transporter like domains"/>
    <property type="match status" value="1"/>
</dbReference>
<evidence type="ECO:0000256" key="3">
    <source>
        <dbReference type="ARBA" id="ARBA00022989"/>
    </source>
</evidence>
<dbReference type="FunFam" id="1.20.1250.20:FF:000447">
    <property type="entry name" value="MFS multidrug transporter, putative"/>
    <property type="match status" value="1"/>
</dbReference>
<feature type="transmembrane region" description="Helical" evidence="5">
    <location>
        <begin position="461"/>
        <end position="479"/>
    </location>
</feature>
<keyword evidence="3 5" id="KW-1133">Transmembrane helix</keyword>
<evidence type="ECO:0000256" key="2">
    <source>
        <dbReference type="ARBA" id="ARBA00022692"/>
    </source>
</evidence>
<dbReference type="InterPro" id="IPR036259">
    <property type="entry name" value="MFS_trans_sf"/>
</dbReference>
<feature type="transmembrane region" description="Helical" evidence="5">
    <location>
        <begin position="163"/>
        <end position="184"/>
    </location>
</feature>
<feature type="transmembrane region" description="Helical" evidence="5">
    <location>
        <begin position="222"/>
        <end position="243"/>
    </location>
</feature>
<evidence type="ECO:0000256" key="5">
    <source>
        <dbReference type="SAM" id="Phobius"/>
    </source>
</evidence>
<organism evidence="7 8">
    <name type="scientific">Aspergillus sydowii CBS 593.65</name>
    <dbReference type="NCBI Taxonomy" id="1036612"/>
    <lineage>
        <taxon>Eukaryota</taxon>
        <taxon>Fungi</taxon>
        <taxon>Dikarya</taxon>
        <taxon>Ascomycota</taxon>
        <taxon>Pezizomycotina</taxon>
        <taxon>Eurotiomycetes</taxon>
        <taxon>Eurotiomycetidae</taxon>
        <taxon>Eurotiales</taxon>
        <taxon>Aspergillaceae</taxon>
        <taxon>Aspergillus</taxon>
        <taxon>Aspergillus subgen. Nidulantes</taxon>
    </lineage>
</organism>
<dbReference type="AlphaFoldDB" id="A0A1L9TZ74"/>
<proteinExistence type="predicted"/>
<feature type="domain" description="Major facilitator superfamily (MFS) profile" evidence="6">
    <location>
        <begin position="35"/>
        <end position="484"/>
    </location>
</feature>
<feature type="transmembrane region" description="Helical" evidence="5">
    <location>
        <begin position="190"/>
        <end position="210"/>
    </location>
</feature>
<feature type="transmembrane region" description="Helical" evidence="5">
    <location>
        <begin position="255"/>
        <end position="275"/>
    </location>
</feature>
<dbReference type="PANTHER" id="PTHR42718:SF11">
    <property type="entry name" value="MAJOR FACILITATOR SUPERFAMILY (MFS) PROFILE DOMAIN-CONTAINING PROTEIN"/>
    <property type="match status" value="1"/>
</dbReference>
<dbReference type="GO" id="GO:0022857">
    <property type="term" value="F:transmembrane transporter activity"/>
    <property type="evidence" value="ECO:0007669"/>
    <property type="project" value="InterPro"/>
</dbReference>
<dbReference type="EMBL" id="KV878582">
    <property type="protein sequence ID" value="OJJ64740.1"/>
    <property type="molecule type" value="Genomic_DNA"/>
</dbReference>
<dbReference type="Gene3D" id="1.20.1720.10">
    <property type="entry name" value="Multidrug resistance protein D"/>
    <property type="match status" value="1"/>
</dbReference>
<dbReference type="PROSITE" id="PS50850">
    <property type="entry name" value="MFS"/>
    <property type="match status" value="1"/>
</dbReference>
<protein>
    <recommendedName>
        <fullName evidence="6">Major facilitator superfamily (MFS) profile domain-containing protein</fullName>
    </recommendedName>
</protein>
<feature type="transmembrane region" description="Helical" evidence="5">
    <location>
        <begin position="100"/>
        <end position="118"/>
    </location>
</feature>
<sequence length="508" mass="55573">MDEQLDRQVPDKTALERLGRERPATFPNKWIELCFCFSLLASELLAEYFISGFNNLLPHITTALDIPPASQTWPASVFSLVTGSFLLPSARLADIYGARLIFHVGLVWYIIWSFVAGWSKNYIMLIVCRALQGLGPSMFLPAGIMLIGSIYRPGPRKNLVFSLYGAFSPIGFYSGICVSGLTGFYLTWRWYFWIGTIMTLVVLIVSSLSMPKIRLPPQASTLKMDWWGCLTIVPGLVLIIFAFTDGSHAPDGWKTPYIIVTFIVGIALICAAVYVEGWVSSQPLLPPDIFKVKYLTPLFFALAFSYGVFGVYLFYASFYIQNILGHDSLISAAWFAPMAAGGLILATVGGFTLHLLPGKLLMLISGAGYLVSMLLFAIIPENPNYWAYVFPAMIAATVGTDIGYSVSNIFITTSLPQNRQGAAGAIIHTIVFAGISFFLGLADLVVAQTKNLGEAGSYKAAFWFGVACSGVAIVLLLFIRVGKASSELTVEERKQLEELVADGPGVRQ</sequence>
<keyword evidence="8" id="KW-1185">Reference proteome</keyword>
<feature type="transmembrane region" description="Helical" evidence="5">
    <location>
        <begin position="385"/>
        <end position="410"/>
    </location>
</feature>
<evidence type="ECO:0000313" key="8">
    <source>
        <dbReference type="Proteomes" id="UP000184356"/>
    </source>
</evidence>
<dbReference type="GeneID" id="63759747"/>
<evidence type="ECO:0000256" key="1">
    <source>
        <dbReference type="ARBA" id="ARBA00004141"/>
    </source>
</evidence>
<dbReference type="SUPFAM" id="SSF103473">
    <property type="entry name" value="MFS general substrate transporter"/>
    <property type="match status" value="2"/>
</dbReference>
<evidence type="ECO:0000259" key="6">
    <source>
        <dbReference type="PROSITE" id="PS50850"/>
    </source>
</evidence>
<feature type="transmembrane region" description="Helical" evidence="5">
    <location>
        <begin position="422"/>
        <end position="441"/>
    </location>
</feature>
<reference evidence="8" key="1">
    <citation type="journal article" date="2017" name="Genome Biol.">
        <title>Comparative genomics reveals high biological diversity and specific adaptations in the industrially and medically important fungal genus Aspergillus.</title>
        <authorList>
            <person name="de Vries R.P."/>
            <person name="Riley R."/>
            <person name="Wiebenga A."/>
            <person name="Aguilar-Osorio G."/>
            <person name="Amillis S."/>
            <person name="Uchima C.A."/>
            <person name="Anderluh G."/>
            <person name="Asadollahi M."/>
            <person name="Askin M."/>
            <person name="Barry K."/>
            <person name="Battaglia E."/>
            <person name="Bayram O."/>
            <person name="Benocci T."/>
            <person name="Braus-Stromeyer S.A."/>
            <person name="Caldana C."/>
            <person name="Canovas D."/>
            <person name="Cerqueira G.C."/>
            <person name="Chen F."/>
            <person name="Chen W."/>
            <person name="Choi C."/>
            <person name="Clum A."/>
            <person name="Dos Santos R.A."/>
            <person name="Damasio A.R."/>
            <person name="Diallinas G."/>
            <person name="Emri T."/>
            <person name="Fekete E."/>
            <person name="Flipphi M."/>
            <person name="Freyberg S."/>
            <person name="Gallo A."/>
            <person name="Gournas C."/>
            <person name="Habgood R."/>
            <person name="Hainaut M."/>
            <person name="Harispe M.L."/>
            <person name="Henrissat B."/>
            <person name="Hilden K.S."/>
            <person name="Hope R."/>
            <person name="Hossain A."/>
            <person name="Karabika E."/>
            <person name="Karaffa L."/>
            <person name="Karanyi Z."/>
            <person name="Krasevec N."/>
            <person name="Kuo A."/>
            <person name="Kusch H."/>
            <person name="LaButti K."/>
            <person name="Lagendijk E.L."/>
            <person name="Lapidus A."/>
            <person name="Levasseur A."/>
            <person name="Lindquist E."/>
            <person name="Lipzen A."/>
            <person name="Logrieco A.F."/>
            <person name="MacCabe A."/>
            <person name="Maekelae M.R."/>
            <person name="Malavazi I."/>
            <person name="Melin P."/>
            <person name="Meyer V."/>
            <person name="Mielnichuk N."/>
            <person name="Miskei M."/>
            <person name="Molnar A.P."/>
            <person name="Mule G."/>
            <person name="Ngan C.Y."/>
            <person name="Orejas M."/>
            <person name="Orosz E."/>
            <person name="Ouedraogo J.P."/>
            <person name="Overkamp K.M."/>
            <person name="Park H.-S."/>
            <person name="Perrone G."/>
            <person name="Piumi F."/>
            <person name="Punt P.J."/>
            <person name="Ram A.F."/>
            <person name="Ramon A."/>
            <person name="Rauscher S."/>
            <person name="Record E."/>
            <person name="Riano-Pachon D.M."/>
            <person name="Robert V."/>
            <person name="Roehrig J."/>
            <person name="Ruller R."/>
            <person name="Salamov A."/>
            <person name="Salih N.S."/>
            <person name="Samson R.A."/>
            <person name="Sandor E."/>
            <person name="Sanguinetti M."/>
            <person name="Schuetze T."/>
            <person name="Sepcic K."/>
            <person name="Shelest E."/>
            <person name="Sherlock G."/>
            <person name="Sophianopoulou V."/>
            <person name="Squina F.M."/>
            <person name="Sun H."/>
            <person name="Susca A."/>
            <person name="Todd R.B."/>
            <person name="Tsang A."/>
            <person name="Unkles S.E."/>
            <person name="van de Wiele N."/>
            <person name="van Rossen-Uffink D."/>
            <person name="Oliveira J.V."/>
            <person name="Vesth T.C."/>
            <person name="Visser J."/>
            <person name="Yu J.-H."/>
            <person name="Zhou M."/>
            <person name="Andersen M.R."/>
            <person name="Archer D.B."/>
            <person name="Baker S.E."/>
            <person name="Benoit I."/>
            <person name="Brakhage A.A."/>
            <person name="Braus G.H."/>
            <person name="Fischer R."/>
            <person name="Frisvad J.C."/>
            <person name="Goldman G.H."/>
            <person name="Houbraken J."/>
            <person name="Oakley B."/>
            <person name="Pocsi I."/>
            <person name="Scazzocchio C."/>
            <person name="Seiboth B."/>
            <person name="vanKuyk P.A."/>
            <person name="Wortman J."/>
            <person name="Dyer P.S."/>
            <person name="Grigoriev I.V."/>
        </authorList>
    </citation>
    <scope>NUCLEOTIDE SEQUENCE [LARGE SCALE GENOMIC DNA]</scope>
    <source>
        <strain evidence="8">CBS 593.65</strain>
    </source>
</reference>
<comment type="subcellular location">
    <subcellularLocation>
        <location evidence="1">Membrane</location>
        <topology evidence="1">Multi-pass membrane protein</topology>
    </subcellularLocation>
</comment>
<evidence type="ECO:0000256" key="4">
    <source>
        <dbReference type="ARBA" id="ARBA00023136"/>
    </source>
</evidence>
<dbReference type="Pfam" id="PF07690">
    <property type="entry name" value="MFS_1"/>
    <property type="match status" value="1"/>
</dbReference>
<dbReference type="VEuPathDB" id="FungiDB:ASPSYDRAFT_193384"/>
<dbReference type="Proteomes" id="UP000184356">
    <property type="component" value="Unassembled WGS sequence"/>
</dbReference>
<dbReference type="RefSeq" id="XP_040708546.1">
    <property type="nucleotide sequence ID" value="XM_040843674.1"/>
</dbReference>
<feature type="transmembrane region" description="Helical" evidence="5">
    <location>
        <begin position="295"/>
        <end position="320"/>
    </location>
</feature>
<evidence type="ECO:0000313" key="7">
    <source>
        <dbReference type="EMBL" id="OJJ64740.1"/>
    </source>
</evidence>
<dbReference type="InterPro" id="IPR020846">
    <property type="entry name" value="MFS_dom"/>
</dbReference>
<feature type="transmembrane region" description="Helical" evidence="5">
    <location>
        <begin position="332"/>
        <end position="353"/>
    </location>
</feature>
<name>A0A1L9TZ74_9EURO</name>
<feature type="transmembrane region" description="Helical" evidence="5">
    <location>
        <begin position="130"/>
        <end position="151"/>
    </location>
</feature>
<keyword evidence="4 5" id="KW-0472">Membrane</keyword>
<accession>A0A1L9TZ74</accession>
<dbReference type="InterPro" id="IPR011701">
    <property type="entry name" value="MFS"/>
</dbReference>
<dbReference type="GO" id="GO:0016020">
    <property type="term" value="C:membrane"/>
    <property type="evidence" value="ECO:0007669"/>
    <property type="project" value="UniProtKB-SubCell"/>
</dbReference>
<dbReference type="PANTHER" id="PTHR42718">
    <property type="entry name" value="MAJOR FACILITATOR SUPERFAMILY MULTIDRUG TRANSPORTER MFSC"/>
    <property type="match status" value="1"/>
</dbReference>
<feature type="transmembrane region" description="Helical" evidence="5">
    <location>
        <begin position="360"/>
        <end position="379"/>
    </location>
</feature>